<dbReference type="PROSITE" id="PS51384">
    <property type="entry name" value="FAD_FR"/>
    <property type="match status" value="1"/>
</dbReference>
<keyword evidence="16" id="KW-1185">Reference proteome</keyword>
<keyword evidence="10" id="KW-0408">Iron</keyword>
<evidence type="ECO:0000256" key="1">
    <source>
        <dbReference type="ARBA" id="ARBA00001974"/>
    </source>
</evidence>
<dbReference type="Gene3D" id="2.40.30.10">
    <property type="entry name" value="Translation factors"/>
    <property type="match status" value="1"/>
</dbReference>
<feature type="domain" description="FAD-binding FR-type" evidence="14">
    <location>
        <begin position="231"/>
        <end position="331"/>
    </location>
</feature>
<dbReference type="EMBL" id="CP032698">
    <property type="protein sequence ID" value="AYG78711.1"/>
    <property type="molecule type" value="Genomic_DNA"/>
</dbReference>
<evidence type="ECO:0000256" key="7">
    <source>
        <dbReference type="ARBA" id="ARBA00022827"/>
    </source>
</evidence>
<dbReference type="InterPro" id="IPR017927">
    <property type="entry name" value="FAD-bd_FR_type"/>
</dbReference>
<dbReference type="PRINTS" id="PR00409">
    <property type="entry name" value="PHDIOXRDTASE"/>
</dbReference>
<feature type="transmembrane region" description="Helical" evidence="13">
    <location>
        <begin position="173"/>
        <end position="194"/>
    </location>
</feature>
<dbReference type="InterPro" id="IPR013130">
    <property type="entry name" value="Fe3_Rdtase_TM_dom"/>
</dbReference>
<dbReference type="PANTHER" id="PTHR47354">
    <property type="entry name" value="NADH OXIDOREDUCTASE HCR"/>
    <property type="match status" value="1"/>
</dbReference>
<feature type="transmembrane region" description="Helical" evidence="13">
    <location>
        <begin position="23"/>
        <end position="44"/>
    </location>
</feature>
<feature type="transmembrane region" description="Helical" evidence="13">
    <location>
        <begin position="206"/>
        <end position="226"/>
    </location>
</feature>
<dbReference type="InterPro" id="IPR050415">
    <property type="entry name" value="MRET"/>
</dbReference>
<dbReference type="InterPro" id="IPR017938">
    <property type="entry name" value="Riboflavin_synthase-like_b-brl"/>
</dbReference>
<keyword evidence="7" id="KW-0274">FAD</keyword>
<dbReference type="AlphaFoldDB" id="A0A387H7X6"/>
<dbReference type="Pfam" id="PF01794">
    <property type="entry name" value="Ferric_reduct"/>
    <property type="match status" value="1"/>
</dbReference>
<evidence type="ECO:0000256" key="6">
    <source>
        <dbReference type="ARBA" id="ARBA00022723"/>
    </source>
</evidence>
<sequence length="454" mass="49494">MAAGTYDSRSVTRVPHTAPRRTAWIPVAAQILIGSGAVGVIGLWWSDTTSVVGMEGWLTDGGRITGLLAGYACAVLLALMARIPVLDRSVGSDRLARWHAMGGRYTLSLALAHTLLIIWGYALTSHANVVDQTTTLVLHYPDLLKGTAGFLLLMGTALVSARAARRRLRYETWHYLHFATYVAVFLVFGHQLSNGADFVGNRSAQLAWYAMYLGVAALLVWFRFVVPLRRGLRHRLRVAEVRGESPGVVSVYVTGEHLDELGAESGQFFRWRFLTPGLWWAANPYSLSAPAHPRFLRITVKAVGAHSAALAGLTPGTRVWAEGPYGGFTAARRTTTKTLLLGGGVGITPLRALLETLPGDITLLYRARRPEDLALRGELDTIAAARGARILYSVDEPAAHHMPLTAAALLRYVPDLRERDVYLCGPPGMTDAARGALRDAGVPRHRIHHESFAF</sequence>
<feature type="transmembrane region" description="Helical" evidence="13">
    <location>
        <begin position="64"/>
        <end position="85"/>
    </location>
</feature>
<dbReference type="GO" id="GO:0008941">
    <property type="term" value="F:nitric oxide dioxygenase NAD(P)H activity"/>
    <property type="evidence" value="ECO:0007669"/>
    <property type="project" value="UniProtKB-EC"/>
</dbReference>
<evidence type="ECO:0000256" key="9">
    <source>
        <dbReference type="ARBA" id="ARBA00023002"/>
    </source>
</evidence>
<name>A0A387H7X6_9ACTN</name>
<keyword evidence="8 13" id="KW-1133">Transmembrane helix</keyword>
<evidence type="ECO:0000256" key="11">
    <source>
        <dbReference type="ARBA" id="ARBA00023014"/>
    </source>
</evidence>
<reference evidence="15 16" key="1">
    <citation type="submission" date="2018-10" db="EMBL/GenBank/DDBJ databases">
        <title>Relationship between Morphology and Antimicrobial Activity in Streptomyces.</title>
        <authorList>
            <person name="Kang H.J."/>
            <person name="Kim S.B."/>
        </authorList>
    </citation>
    <scope>NUCLEOTIDE SEQUENCE [LARGE SCALE GENOMIC DNA]</scope>
    <source>
        <strain evidence="15 16">BH38</strain>
    </source>
</reference>
<evidence type="ECO:0000256" key="13">
    <source>
        <dbReference type="SAM" id="Phobius"/>
    </source>
</evidence>
<dbReference type="CDD" id="cd06198">
    <property type="entry name" value="FNR_like_3"/>
    <property type="match status" value="1"/>
</dbReference>
<dbReference type="Proteomes" id="UP000271554">
    <property type="component" value="Chromosome"/>
</dbReference>
<dbReference type="PANTHER" id="PTHR47354:SF8">
    <property type="entry name" value="1,2-PHENYLACETYL-COA EPOXIDASE, SUBUNIT E"/>
    <property type="match status" value="1"/>
</dbReference>
<feature type="transmembrane region" description="Helical" evidence="13">
    <location>
        <begin position="105"/>
        <end position="123"/>
    </location>
</feature>
<evidence type="ECO:0000256" key="12">
    <source>
        <dbReference type="ARBA" id="ARBA00023136"/>
    </source>
</evidence>
<dbReference type="GO" id="GO:0050660">
    <property type="term" value="F:flavin adenine dinucleotide binding"/>
    <property type="evidence" value="ECO:0007669"/>
    <property type="project" value="TreeGrafter"/>
</dbReference>
<feature type="transmembrane region" description="Helical" evidence="13">
    <location>
        <begin position="143"/>
        <end position="161"/>
    </location>
</feature>
<keyword evidence="6" id="KW-0479">Metal-binding</keyword>
<comment type="cofactor">
    <cofactor evidence="1">
        <name>FAD</name>
        <dbReference type="ChEBI" id="CHEBI:57692"/>
    </cofactor>
</comment>
<dbReference type="SUPFAM" id="SSF63380">
    <property type="entry name" value="Riboflavin synthase domain-like"/>
    <property type="match status" value="1"/>
</dbReference>
<evidence type="ECO:0000256" key="2">
    <source>
        <dbReference type="ARBA" id="ARBA00004141"/>
    </source>
</evidence>
<dbReference type="InterPro" id="IPR039261">
    <property type="entry name" value="FNR_nucleotide-bd"/>
</dbReference>
<dbReference type="Pfam" id="PF00175">
    <property type="entry name" value="NAD_binding_1"/>
    <property type="match status" value="1"/>
</dbReference>
<protein>
    <submittedName>
        <fullName evidence="15">Flavohemoprotein</fullName>
        <ecNumber evidence="15">1.14.12.17</ecNumber>
    </submittedName>
</protein>
<dbReference type="OrthoDB" id="9801223at2"/>
<evidence type="ECO:0000313" key="16">
    <source>
        <dbReference type="Proteomes" id="UP000271554"/>
    </source>
</evidence>
<evidence type="ECO:0000256" key="8">
    <source>
        <dbReference type="ARBA" id="ARBA00022989"/>
    </source>
</evidence>
<evidence type="ECO:0000313" key="15">
    <source>
        <dbReference type="EMBL" id="AYG78711.1"/>
    </source>
</evidence>
<accession>A0A387H7X6</accession>
<dbReference type="GO" id="GO:0046872">
    <property type="term" value="F:metal ion binding"/>
    <property type="evidence" value="ECO:0007669"/>
    <property type="project" value="UniProtKB-KW"/>
</dbReference>
<dbReference type="SUPFAM" id="SSF52343">
    <property type="entry name" value="Ferredoxin reductase-like, C-terminal NADP-linked domain"/>
    <property type="match status" value="1"/>
</dbReference>
<evidence type="ECO:0000256" key="3">
    <source>
        <dbReference type="ARBA" id="ARBA00022630"/>
    </source>
</evidence>
<dbReference type="InterPro" id="IPR001433">
    <property type="entry name" value="OxRdtase_FAD/NAD-bd"/>
</dbReference>
<evidence type="ECO:0000256" key="5">
    <source>
        <dbReference type="ARBA" id="ARBA00022714"/>
    </source>
</evidence>
<proteinExistence type="predicted"/>
<dbReference type="KEGG" id="shun:DWB77_00819"/>
<keyword evidence="3" id="KW-0285">Flavoprotein</keyword>
<dbReference type="EC" id="1.14.12.17" evidence="15"/>
<keyword evidence="11" id="KW-0411">Iron-sulfur</keyword>
<evidence type="ECO:0000256" key="10">
    <source>
        <dbReference type="ARBA" id="ARBA00023004"/>
    </source>
</evidence>
<keyword evidence="5" id="KW-0001">2Fe-2S</keyword>
<dbReference type="GO" id="GO:0016020">
    <property type="term" value="C:membrane"/>
    <property type="evidence" value="ECO:0007669"/>
    <property type="project" value="UniProtKB-SubCell"/>
</dbReference>
<keyword evidence="12 13" id="KW-0472">Membrane</keyword>
<dbReference type="Gene3D" id="3.40.50.80">
    <property type="entry name" value="Nucleotide-binding domain of ferredoxin-NADP reductase (FNR) module"/>
    <property type="match status" value="1"/>
</dbReference>
<organism evidence="15 16">
    <name type="scientific">Streptomyces hundungensis</name>
    <dbReference type="NCBI Taxonomy" id="1077946"/>
    <lineage>
        <taxon>Bacteria</taxon>
        <taxon>Bacillati</taxon>
        <taxon>Actinomycetota</taxon>
        <taxon>Actinomycetes</taxon>
        <taxon>Kitasatosporales</taxon>
        <taxon>Streptomycetaceae</taxon>
        <taxon>Streptomyces</taxon>
    </lineage>
</organism>
<dbReference type="GO" id="GO:0051537">
    <property type="term" value="F:2 iron, 2 sulfur cluster binding"/>
    <property type="evidence" value="ECO:0007669"/>
    <property type="project" value="UniProtKB-KW"/>
</dbReference>
<evidence type="ECO:0000259" key="14">
    <source>
        <dbReference type="PROSITE" id="PS51384"/>
    </source>
</evidence>
<evidence type="ECO:0000256" key="4">
    <source>
        <dbReference type="ARBA" id="ARBA00022692"/>
    </source>
</evidence>
<gene>
    <name evidence="15" type="primary">hmp_1</name>
    <name evidence="15" type="ORF">DWB77_00819</name>
</gene>
<keyword evidence="9 15" id="KW-0560">Oxidoreductase</keyword>
<comment type="subcellular location">
    <subcellularLocation>
        <location evidence="2">Membrane</location>
        <topology evidence="2">Multi-pass membrane protein</topology>
    </subcellularLocation>
</comment>
<keyword evidence="4 13" id="KW-0812">Transmembrane</keyword>